<keyword evidence="2" id="KW-1185">Reference proteome</keyword>
<protein>
    <submittedName>
        <fullName evidence="1">Lantibiotic modifying enzyme</fullName>
    </submittedName>
</protein>
<evidence type="ECO:0000313" key="2">
    <source>
        <dbReference type="Proteomes" id="UP001523550"/>
    </source>
</evidence>
<dbReference type="EMBL" id="JALJYF010000002">
    <property type="protein sequence ID" value="MCP1728218.1"/>
    <property type="molecule type" value="Genomic_DNA"/>
</dbReference>
<dbReference type="SMART" id="SM01260">
    <property type="entry name" value="LANC_like"/>
    <property type="match status" value="1"/>
</dbReference>
<sequence>MHIMTQCQFNRLEAIVAEIVPNLLEAPTDEPIGLMSGRAGHALAVWYARHFNSDLVDENQFSEMLSELQGAVPYVSKDHRFSRGLPGVAWLFELLLWEQDDPYLAEFNQNVDRILLNLLQVESWQGEIELMEGLSGLAPYAARRLKQANQTAVYKEIIRHFSDLAVWIFPDQCTWPNPPNSPYNMKSQPEEPEHNLGLAHGVPAVLAALIAPTQHKDLSSVAKPLLQGGANWLAAQRQDSDELECHYGYLAGEPSHSRLGWCYGDASNALILARAGAVLNDKALIQAARTVALHAASRSPEAGLVRDGGLCHGSAGLSLIFSLLHTLLGDPELQNAAEFWLEDTIKRYENHGLNGFDAYRYEPENGKPYFVADTGFLAGYAGVALALMAATEQSPDWGDCLLLL</sequence>
<gene>
    <name evidence="1" type="ORF">J2T60_002218</name>
</gene>
<proteinExistence type="predicted"/>
<dbReference type="SUPFAM" id="SSF158745">
    <property type="entry name" value="LanC-like"/>
    <property type="match status" value="1"/>
</dbReference>
<dbReference type="InterPro" id="IPR033889">
    <property type="entry name" value="LanC"/>
</dbReference>
<evidence type="ECO:0000313" key="1">
    <source>
        <dbReference type="EMBL" id="MCP1728218.1"/>
    </source>
</evidence>
<dbReference type="PANTHER" id="PTHR12736">
    <property type="entry name" value="LANC-LIKE PROTEIN"/>
    <property type="match status" value="1"/>
</dbReference>
<dbReference type="CDD" id="cd04793">
    <property type="entry name" value="LanC"/>
    <property type="match status" value="1"/>
</dbReference>
<dbReference type="Gene3D" id="1.50.10.20">
    <property type="match status" value="1"/>
</dbReference>
<organism evidence="1 2">
    <name type="scientific">Natronospira proteinivora</name>
    <dbReference type="NCBI Taxonomy" id="1807133"/>
    <lineage>
        <taxon>Bacteria</taxon>
        <taxon>Pseudomonadati</taxon>
        <taxon>Pseudomonadota</taxon>
        <taxon>Gammaproteobacteria</taxon>
        <taxon>Natronospirales</taxon>
        <taxon>Natronospiraceae</taxon>
        <taxon>Natronospira</taxon>
    </lineage>
</organism>
<comment type="caution">
    <text evidence="1">The sequence shown here is derived from an EMBL/GenBank/DDBJ whole genome shotgun (WGS) entry which is preliminary data.</text>
</comment>
<accession>A0ABT1GA71</accession>
<dbReference type="PANTHER" id="PTHR12736:SF7">
    <property type="entry name" value="LANC-LIKE PROTEIN 3"/>
    <property type="match status" value="1"/>
</dbReference>
<dbReference type="PRINTS" id="PR01950">
    <property type="entry name" value="LANCSUPER"/>
</dbReference>
<reference evidence="1 2" key="1">
    <citation type="submission" date="2022-03" db="EMBL/GenBank/DDBJ databases">
        <title>Genomic Encyclopedia of Type Strains, Phase III (KMG-III): the genomes of soil and plant-associated and newly described type strains.</title>
        <authorList>
            <person name="Whitman W."/>
        </authorList>
    </citation>
    <scope>NUCLEOTIDE SEQUENCE [LARGE SCALE GENOMIC DNA]</scope>
    <source>
        <strain evidence="1 2">BSker1</strain>
    </source>
</reference>
<dbReference type="Pfam" id="PF05147">
    <property type="entry name" value="LANC_like"/>
    <property type="match status" value="1"/>
</dbReference>
<dbReference type="InterPro" id="IPR007822">
    <property type="entry name" value="LANC-like"/>
</dbReference>
<dbReference type="Proteomes" id="UP001523550">
    <property type="component" value="Unassembled WGS sequence"/>
</dbReference>
<name>A0ABT1GA71_9GAMM</name>